<protein>
    <submittedName>
        <fullName evidence="9">MFS transporter</fullName>
    </submittedName>
</protein>
<evidence type="ECO:0000256" key="7">
    <source>
        <dbReference type="SAM" id="Phobius"/>
    </source>
</evidence>
<feature type="transmembrane region" description="Helical" evidence="7">
    <location>
        <begin position="479"/>
        <end position="495"/>
    </location>
</feature>
<keyword evidence="3" id="KW-1003">Cell membrane</keyword>
<proteinExistence type="predicted"/>
<keyword evidence="5 7" id="KW-1133">Transmembrane helix</keyword>
<keyword evidence="4 7" id="KW-0812">Transmembrane</keyword>
<dbReference type="InterPro" id="IPR036259">
    <property type="entry name" value="MFS_trans_sf"/>
</dbReference>
<feature type="transmembrane region" description="Helical" evidence="7">
    <location>
        <begin position="451"/>
        <end position="472"/>
    </location>
</feature>
<accession>A0ABW0QZB2</accession>
<organism evidence="9 10">
    <name type="scientific">Cohnella yongneupensis</name>
    <dbReference type="NCBI Taxonomy" id="425006"/>
    <lineage>
        <taxon>Bacteria</taxon>
        <taxon>Bacillati</taxon>
        <taxon>Bacillota</taxon>
        <taxon>Bacilli</taxon>
        <taxon>Bacillales</taxon>
        <taxon>Paenibacillaceae</taxon>
        <taxon>Cohnella</taxon>
    </lineage>
</organism>
<feature type="transmembrane region" description="Helical" evidence="7">
    <location>
        <begin position="59"/>
        <end position="76"/>
    </location>
</feature>
<feature type="transmembrane region" description="Helical" evidence="7">
    <location>
        <begin position="580"/>
        <end position="604"/>
    </location>
</feature>
<evidence type="ECO:0000256" key="5">
    <source>
        <dbReference type="ARBA" id="ARBA00022989"/>
    </source>
</evidence>
<dbReference type="SUPFAM" id="SSF103473">
    <property type="entry name" value="MFS general substrate transporter"/>
    <property type="match status" value="1"/>
</dbReference>
<feature type="transmembrane region" description="Helical" evidence="7">
    <location>
        <begin position="416"/>
        <end position="439"/>
    </location>
</feature>
<feature type="transmembrane region" description="Helical" evidence="7">
    <location>
        <begin position="283"/>
        <end position="304"/>
    </location>
</feature>
<dbReference type="InterPro" id="IPR011701">
    <property type="entry name" value="MFS"/>
</dbReference>
<evidence type="ECO:0000256" key="2">
    <source>
        <dbReference type="ARBA" id="ARBA00022448"/>
    </source>
</evidence>
<feature type="transmembrane region" description="Helical" evidence="7">
    <location>
        <begin position="81"/>
        <end position="98"/>
    </location>
</feature>
<keyword evidence="2" id="KW-0813">Transport</keyword>
<dbReference type="PROSITE" id="PS50850">
    <property type="entry name" value="MFS"/>
    <property type="match status" value="1"/>
</dbReference>
<feature type="transmembrane region" description="Helical" evidence="7">
    <location>
        <begin position="200"/>
        <end position="219"/>
    </location>
</feature>
<evidence type="ECO:0000256" key="3">
    <source>
        <dbReference type="ARBA" id="ARBA00022475"/>
    </source>
</evidence>
<evidence type="ECO:0000259" key="8">
    <source>
        <dbReference type="PROSITE" id="PS50850"/>
    </source>
</evidence>
<feature type="transmembrane region" description="Helical" evidence="7">
    <location>
        <begin position="118"/>
        <end position="138"/>
    </location>
</feature>
<feature type="domain" description="Major facilitator superfamily (MFS) profile" evidence="8">
    <location>
        <begin position="162"/>
        <end position="611"/>
    </location>
</feature>
<feature type="transmembrane region" description="Helical" evidence="7">
    <location>
        <begin position="226"/>
        <end position="244"/>
    </location>
</feature>
<keyword evidence="6 7" id="KW-0472">Membrane</keyword>
<feature type="transmembrane region" description="Helical" evidence="7">
    <location>
        <begin position="507"/>
        <end position="529"/>
    </location>
</feature>
<feature type="transmembrane region" description="Helical" evidence="7">
    <location>
        <begin position="158"/>
        <end position="180"/>
    </location>
</feature>
<dbReference type="Proteomes" id="UP001596108">
    <property type="component" value="Unassembled WGS sequence"/>
</dbReference>
<keyword evidence="10" id="KW-1185">Reference proteome</keyword>
<feature type="transmembrane region" description="Helical" evidence="7">
    <location>
        <begin position="375"/>
        <end position="395"/>
    </location>
</feature>
<dbReference type="RefSeq" id="WP_378111288.1">
    <property type="nucleotide sequence ID" value="NZ_JBHSNC010000024.1"/>
</dbReference>
<dbReference type="PANTHER" id="PTHR42718:SF46">
    <property type="entry name" value="BLR6921 PROTEIN"/>
    <property type="match status" value="1"/>
</dbReference>
<dbReference type="PANTHER" id="PTHR42718">
    <property type="entry name" value="MAJOR FACILITATOR SUPERFAMILY MULTIDRUG TRANSPORTER MFSC"/>
    <property type="match status" value="1"/>
</dbReference>
<gene>
    <name evidence="9" type="ORF">ACFPQ4_08130</name>
</gene>
<feature type="transmembrane region" description="Helical" evidence="7">
    <location>
        <begin position="541"/>
        <end position="560"/>
    </location>
</feature>
<feature type="transmembrane region" description="Helical" evidence="7">
    <location>
        <begin position="350"/>
        <end position="369"/>
    </location>
</feature>
<name>A0ABW0QZB2_9BACL</name>
<evidence type="ECO:0000313" key="9">
    <source>
        <dbReference type="EMBL" id="MFC5529417.1"/>
    </source>
</evidence>
<evidence type="ECO:0000313" key="10">
    <source>
        <dbReference type="Proteomes" id="UP001596108"/>
    </source>
</evidence>
<dbReference type="Gene3D" id="1.20.1250.20">
    <property type="entry name" value="MFS general substrate transporter like domains"/>
    <property type="match status" value="2"/>
</dbReference>
<evidence type="ECO:0000256" key="4">
    <source>
        <dbReference type="ARBA" id="ARBA00022692"/>
    </source>
</evidence>
<dbReference type="InterPro" id="IPR020846">
    <property type="entry name" value="MFS_dom"/>
</dbReference>
<dbReference type="EMBL" id="JBHSNC010000024">
    <property type="protein sequence ID" value="MFC5529417.1"/>
    <property type="molecule type" value="Genomic_DNA"/>
</dbReference>
<evidence type="ECO:0000256" key="1">
    <source>
        <dbReference type="ARBA" id="ARBA00004651"/>
    </source>
</evidence>
<comment type="caution">
    <text evidence="9">The sequence shown here is derived from an EMBL/GenBank/DDBJ whole genome shotgun (WGS) entry which is preliminary data.</text>
</comment>
<sequence length="628" mass="67024">MKLTLFSGIVLLLYAASFFMTWIGDAPGTQLLDALDITSKAFSFISDEHSKSMSNLHDLMLASGIASLLAGALAVATKNKLSAVFAMFVAGFDIYFLIKLGNSDLVDWVSYIAPEETYSLITLRGIVIAAALIASLIAMNSDFRTGASEIRKSGSIAFITTPFVIVALGLLLAAMNNAAMNSVLPMIIYDFGGLERLNLIFHYYAIAQIAVIPLAGWLADKFGAKSVIGSALGLLSIGAGIAALSNSLDLFIGARVLQAIGAGLLLPVGIATMYRMAPQGHKGAALALLGLPLLIASPAGGYVSSLIIEHVSWQRMYAYEGIAGVILLLASLFTVPSFKRQSGRILELPTILLASVALAAFVYGLYAGITDGWTSMRFVVGSLAGAASLFLLVYAELRQKEPALGIRLFGSGNYRLGVLLVAFAQIALFAATFLIPIFLQIINKYTPLRTSAYMLVLALGSALFMFVGGSLYDRIGIRRLALFGLSLGAVALVLFSQADEESTKTMLFITLFLIGAGMGLCMTPLYSYVLERTPDDRVNRAASLFTGFTILLVTISTTLIGQFMNYRIKRDVEDEGITQIIVGGLNDTALLSAVIVAVGVLLAYRLRPPQARPIASVPVEMNNPFPPQ</sequence>
<feature type="transmembrane region" description="Helical" evidence="7">
    <location>
        <begin position="250"/>
        <end position="271"/>
    </location>
</feature>
<reference evidence="10" key="1">
    <citation type="journal article" date="2019" name="Int. J. Syst. Evol. Microbiol.">
        <title>The Global Catalogue of Microorganisms (GCM) 10K type strain sequencing project: providing services to taxonomists for standard genome sequencing and annotation.</title>
        <authorList>
            <consortium name="The Broad Institute Genomics Platform"/>
            <consortium name="The Broad Institute Genome Sequencing Center for Infectious Disease"/>
            <person name="Wu L."/>
            <person name="Ma J."/>
        </authorList>
    </citation>
    <scope>NUCLEOTIDE SEQUENCE [LARGE SCALE GENOMIC DNA]</scope>
    <source>
        <strain evidence="10">CGMCC 1.18578</strain>
    </source>
</reference>
<comment type="subcellular location">
    <subcellularLocation>
        <location evidence="1">Cell membrane</location>
        <topology evidence="1">Multi-pass membrane protein</topology>
    </subcellularLocation>
</comment>
<feature type="transmembrane region" description="Helical" evidence="7">
    <location>
        <begin position="316"/>
        <end position="338"/>
    </location>
</feature>
<dbReference type="Pfam" id="PF07690">
    <property type="entry name" value="MFS_1"/>
    <property type="match status" value="1"/>
</dbReference>
<evidence type="ECO:0000256" key="6">
    <source>
        <dbReference type="ARBA" id="ARBA00023136"/>
    </source>
</evidence>